<comment type="caution">
    <text evidence="3">The sequence shown here is derived from an EMBL/GenBank/DDBJ whole genome shotgun (WGS) entry which is preliminary data.</text>
</comment>
<protein>
    <submittedName>
        <fullName evidence="3">PH domain-containing protein</fullName>
    </submittedName>
</protein>
<sequence>MAISSKLLNPGESVVISTRTHWKALVLPVLALVVVAAVAGFALSRLDNAVARWVVVVVAVVLLVWWTLLPFLRWVTSTYTVTSRRLITRHGILTRTGHDIPLNRISDVSYERGVVDRLVGCGTLIISDASTHGRVSLPDVPGVEAIQLKLSDLLYGHASATPEARSDEGA</sequence>
<gene>
    <name evidence="3" type="ORF">D9V37_08600</name>
</gene>
<keyword evidence="1" id="KW-0812">Transmembrane</keyword>
<reference evidence="3 4" key="1">
    <citation type="submission" date="2018-10" db="EMBL/GenBank/DDBJ databases">
        <title>Marmoricola sp. 4Q3S-7 whole genome shotgun sequence.</title>
        <authorList>
            <person name="Li F."/>
        </authorList>
    </citation>
    <scope>NUCLEOTIDE SEQUENCE [LARGE SCALE GENOMIC DNA]</scope>
    <source>
        <strain evidence="3 4">4Q3S-7</strain>
    </source>
</reference>
<keyword evidence="4" id="KW-1185">Reference proteome</keyword>
<feature type="transmembrane region" description="Helical" evidence="1">
    <location>
        <begin position="25"/>
        <end position="44"/>
    </location>
</feature>
<organism evidence="3 4">
    <name type="scientific">Nocardioides mangrovicus</name>
    <dbReference type="NCBI Taxonomy" id="2478913"/>
    <lineage>
        <taxon>Bacteria</taxon>
        <taxon>Bacillati</taxon>
        <taxon>Actinomycetota</taxon>
        <taxon>Actinomycetes</taxon>
        <taxon>Propionibacteriales</taxon>
        <taxon>Nocardioidaceae</taxon>
        <taxon>Nocardioides</taxon>
    </lineage>
</organism>
<dbReference type="Pfam" id="PF03703">
    <property type="entry name" value="bPH_2"/>
    <property type="match status" value="1"/>
</dbReference>
<dbReference type="AlphaFoldDB" id="A0A3L8P4M2"/>
<name>A0A3L8P4M2_9ACTN</name>
<evidence type="ECO:0000259" key="2">
    <source>
        <dbReference type="Pfam" id="PF03703"/>
    </source>
</evidence>
<dbReference type="PANTHER" id="PTHR37938">
    <property type="entry name" value="BLL0215 PROTEIN"/>
    <property type="match status" value="1"/>
</dbReference>
<dbReference type="PANTHER" id="PTHR37938:SF1">
    <property type="entry name" value="BLL0215 PROTEIN"/>
    <property type="match status" value="1"/>
</dbReference>
<dbReference type="OrthoDB" id="4350422at2"/>
<evidence type="ECO:0000313" key="3">
    <source>
        <dbReference type="EMBL" id="RLV49927.1"/>
    </source>
</evidence>
<dbReference type="InterPro" id="IPR005182">
    <property type="entry name" value="YdbS-like_PH"/>
</dbReference>
<dbReference type="Proteomes" id="UP000281708">
    <property type="component" value="Unassembled WGS sequence"/>
</dbReference>
<keyword evidence="1" id="KW-1133">Transmembrane helix</keyword>
<evidence type="ECO:0000313" key="4">
    <source>
        <dbReference type="Proteomes" id="UP000281708"/>
    </source>
</evidence>
<dbReference type="RefSeq" id="WP_121805691.1">
    <property type="nucleotide sequence ID" value="NZ_RDBE01000006.1"/>
</dbReference>
<feature type="domain" description="YdbS-like PH" evidence="2">
    <location>
        <begin position="74"/>
        <end position="147"/>
    </location>
</feature>
<evidence type="ECO:0000256" key="1">
    <source>
        <dbReference type="SAM" id="Phobius"/>
    </source>
</evidence>
<feature type="transmembrane region" description="Helical" evidence="1">
    <location>
        <begin position="50"/>
        <end position="75"/>
    </location>
</feature>
<proteinExistence type="predicted"/>
<accession>A0A3L8P4M2</accession>
<dbReference type="EMBL" id="RDBE01000006">
    <property type="protein sequence ID" value="RLV49927.1"/>
    <property type="molecule type" value="Genomic_DNA"/>
</dbReference>
<keyword evidence="1" id="KW-0472">Membrane</keyword>